<evidence type="ECO:0000313" key="12">
    <source>
        <dbReference type="EMBL" id="MDG0862884.1"/>
    </source>
</evidence>
<dbReference type="Pfam" id="PF02922">
    <property type="entry name" value="CBM_48"/>
    <property type="match status" value="1"/>
</dbReference>
<dbReference type="Gene3D" id="2.60.40.10">
    <property type="entry name" value="Immunoglobulins"/>
    <property type="match status" value="1"/>
</dbReference>
<evidence type="ECO:0000256" key="7">
    <source>
        <dbReference type="ARBA" id="ARBA00029618"/>
    </source>
</evidence>
<dbReference type="InterPro" id="IPR017853">
    <property type="entry name" value="GH"/>
</dbReference>
<dbReference type="Pfam" id="PF11852">
    <property type="entry name" value="Pullul_strch_C"/>
    <property type="match status" value="1"/>
</dbReference>
<dbReference type="RefSeq" id="WP_268152412.1">
    <property type="nucleotide sequence ID" value="NZ_JAPPUW010000015.1"/>
</dbReference>
<dbReference type="InterPro" id="IPR014756">
    <property type="entry name" value="Ig_E-set"/>
</dbReference>
<dbReference type="GO" id="GO:0005975">
    <property type="term" value="P:carbohydrate metabolic process"/>
    <property type="evidence" value="ECO:0007669"/>
    <property type="project" value="InterPro"/>
</dbReference>
<dbReference type="CDD" id="cd02860">
    <property type="entry name" value="E_set_Pullulanase"/>
    <property type="match status" value="1"/>
</dbReference>
<feature type="region of interest" description="Disordered" evidence="9">
    <location>
        <begin position="24"/>
        <end position="44"/>
    </location>
</feature>
<dbReference type="Proteomes" id="UP001152766">
    <property type="component" value="Unassembled WGS sequence"/>
</dbReference>
<dbReference type="PROSITE" id="PS51257">
    <property type="entry name" value="PROKAR_LIPOPROTEIN"/>
    <property type="match status" value="1"/>
</dbReference>
<dbReference type="AlphaFoldDB" id="A0A9X4LHQ0"/>
<dbReference type="CDD" id="cd10315">
    <property type="entry name" value="CBM41_pullulanase"/>
    <property type="match status" value="2"/>
</dbReference>
<evidence type="ECO:0000256" key="5">
    <source>
        <dbReference type="ARBA" id="ARBA00023965"/>
    </source>
</evidence>
<dbReference type="Gene3D" id="2.60.40.1180">
    <property type="entry name" value="Golgi alpha-mannosidase II"/>
    <property type="match status" value="1"/>
</dbReference>
<evidence type="ECO:0000313" key="13">
    <source>
        <dbReference type="Proteomes" id="UP001152766"/>
    </source>
</evidence>
<evidence type="ECO:0000256" key="2">
    <source>
        <dbReference type="ARBA" id="ARBA00022729"/>
    </source>
</evidence>
<evidence type="ECO:0000259" key="11">
    <source>
        <dbReference type="SMART" id="SM00642"/>
    </source>
</evidence>
<dbReference type="EC" id="3.2.1.41" evidence="6"/>
<evidence type="ECO:0000256" key="8">
    <source>
        <dbReference type="ARBA" id="ARBA00031076"/>
    </source>
</evidence>
<dbReference type="InterPro" id="IPR013783">
    <property type="entry name" value="Ig-like_fold"/>
</dbReference>
<dbReference type="SUPFAM" id="SSF49452">
    <property type="entry name" value="Starch-binding domain-like"/>
    <property type="match status" value="2"/>
</dbReference>
<dbReference type="CDD" id="cd11341">
    <property type="entry name" value="AmyAc_Pullulanase_LD-like"/>
    <property type="match status" value="1"/>
</dbReference>
<dbReference type="PANTHER" id="PTHR43002">
    <property type="entry name" value="GLYCOGEN DEBRANCHING ENZYME"/>
    <property type="match status" value="1"/>
</dbReference>
<dbReference type="Pfam" id="PF17967">
    <property type="entry name" value="Pullulanase_N2"/>
    <property type="match status" value="1"/>
</dbReference>
<protein>
    <recommendedName>
        <fullName evidence="6">pullulanase</fullName>
        <ecNumber evidence="6">3.2.1.41</ecNumber>
    </recommendedName>
    <alternativeName>
        <fullName evidence="7">Alpha-dextrin endo-1,6-alpha-glucosidase</fullName>
    </alternativeName>
    <alternativeName>
        <fullName evidence="8">Pullulan 6-glucanohydrolase</fullName>
    </alternativeName>
</protein>
<dbReference type="SUPFAM" id="SSF81296">
    <property type="entry name" value="E set domains"/>
    <property type="match status" value="2"/>
</dbReference>
<feature type="chain" id="PRO_5040786918" description="pullulanase" evidence="10">
    <location>
        <begin position="19"/>
        <end position="1176"/>
    </location>
</feature>
<dbReference type="Gene3D" id="2.60.40.1130">
    <property type="entry name" value="Rab geranylgeranyltransferase alpha-subunit, insert domain"/>
    <property type="match status" value="1"/>
</dbReference>
<dbReference type="GO" id="GO:0030246">
    <property type="term" value="F:carbohydrate binding"/>
    <property type="evidence" value="ECO:0007669"/>
    <property type="project" value="InterPro"/>
</dbReference>
<evidence type="ECO:0000256" key="9">
    <source>
        <dbReference type="SAM" id="MobiDB-lite"/>
    </source>
</evidence>
<dbReference type="SMART" id="SM00642">
    <property type="entry name" value="Aamy"/>
    <property type="match status" value="1"/>
</dbReference>
<dbReference type="InterPro" id="IPR024561">
    <property type="entry name" value="Pullul_strch_C"/>
</dbReference>
<keyword evidence="13" id="KW-1185">Reference proteome</keyword>
<keyword evidence="4" id="KW-0326">Glycosidase</keyword>
<comment type="caution">
    <text evidence="12">The sequence shown here is derived from an EMBL/GenBank/DDBJ whole genome shotgun (WGS) entry which is preliminary data.</text>
</comment>
<dbReference type="EMBL" id="SGUG01000013">
    <property type="protein sequence ID" value="MDG0862884.1"/>
    <property type="molecule type" value="Genomic_DNA"/>
</dbReference>
<dbReference type="Pfam" id="PF03714">
    <property type="entry name" value="PUD"/>
    <property type="match status" value="2"/>
</dbReference>
<comment type="catalytic activity">
    <reaction evidence="5">
        <text>Hydrolysis of (1-&gt;6)-alpha-D-glucosidic linkages in pullulan, amylopectin and glycogen, and in the alpha- and beta-limit dextrins of amylopectin and glycogen.</text>
        <dbReference type="EC" id="3.2.1.41"/>
    </reaction>
</comment>
<dbReference type="InterPro" id="IPR004193">
    <property type="entry name" value="Glyco_hydro_13_N"/>
</dbReference>
<feature type="domain" description="Glycosyl hydrolase family 13 catalytic" evidence="11">
    <location>
        <begin position="654"/>
        <end position="1009"/>
    </location>
</feature>
<dbReference type="SUPFAM" id="SSF51011">
    <property type="entry name" value="Glycosyl hydrolase domain"/>
    <property type="match status" value="1"/>
</dbReference>
<evidence type="ECO:0000256" key="4">
    <source>
        <dbReference type="ARBA" id="ARBA00023295"/>
    </source>
</evidence>
<organism evidence="12 13">
    <name type="scientific">Pelomonas aquatica</name>
    <dbReference type="NCBI Taxonomy" id="431058"/>
    <lineage>
        <taxon>Bacteria</taxon>
        <taxon>Pseudomonadati</taxon>
        <taxon>Pseudomonadota</taxon>
        <taxon>Betaproteobacteria</taxon>
        <taxon>Burkholderiales</taxon>
        <taxon>Sphaerotilaceae</taxon>
        <taxon>Roseateles</taxon>
    </lineage>
</organism>
<accession>A0A9X4LHQ0</accession>
<dbReference type="InterPro" id="IPR013780">
    <property type="entry name" value="Glyco_hydro_b"/>
</dbReference>
<dbReference type="InterPro" id="IPR006047">
    <property type="entry name" value="GH13_cat_dom"/>
</dbReference>
<evidence type="ECO:0000256" key="10">
    <source>
        <dbReference type="SAM" id="SignalP"/>
    </source>
</evidence>
<dbReference type="InterPro" id="IPR040671">
    <property type="entry name" value="Pullulanase_N2"/>
</dbReference>
<gene>
    <name evidence="12" type="ORF">EXJ73_10420</name>
</gene>
<dbReference type="GO" id="GO:0051060">
    <property type="term" value="F:pullulanase activity"/>
    <property type="evidence" value="ECO:0007669"/>
    <property type="project" value="UniProtKB-EC"/>
</dbReference>
<name>A0A9X4LHQ0_9BURK</name>
<proteinExistence type="inferred from homology"/>
<keyword evidence="3" id="KW-0378">Hydrolase</keyword>
<keyword evidence="2 10" id="KW-0732">Signal</keyword>
<dbReference type="InterPro" id="IPR005323">
    <property type="entry name" value="CBM41_pullulanase"/>
</dbReference>
<dbReference type="Gene3D" id="3.20.20.80">
    <property type="entry name" value="Glycosidases"/>
    <property type="match status" value="1"/>
</dbReference>
<reference evidence="12" key="1">
    <citation type="submission" date="2019-02" db="EMBL/GenBank/DDBJ databases">
        <title>Draft genome of the type strain Pelomonas aquatica CCUG 52575T.</title>
        <authorList>
            <person name="Gomila M."/>
            <person name="Lalucat J."/>
        </authorList>
    </citation>
    <scope>NUCLEOTIDE SEQUENCE</scope>
    <source>
        <strain evidence="12">CCUG 52575</strain>
    </source>
</reference>
<evidence type="ECO:0000256" key="3">
    <source>
        <dbReference type="ARBA" id="ARBA00022801"/>
    </source>
</evidence>
<dbReference type="SUPFAM" id="SSF51445">
    <property type="entry name" value="(Trans)glycosidases"/>
    <property type="match status" value="1"/>
</dbReference>
<dbReference type="Gene3D" id="2.60.40.1110">
    <property type="match status" value="2"/>
</dbReference>
<sequence>MRALRHSIWTLVLTLALAACGGGGGGGAAPSDPTPTPPAGLDVGNDTAFQKVLSAQPANPAASAPTGSAATTLTVHYRRPAGDYTGWQLHHWGAAASVDWNAGRNADGTDAFGVFYKVPLAAQTGTVGYLFHNGDVKDDGGADQSYVLKAGANEIWRIQGDTATYAANPLGSAAPDLATVRVHYKRFDGNFPAWGLHLWGGSGLDTAALPAGVVIGDWANAVAFGKMANYGSPNAGEVVFDLPVLNPKSDATRTSLEFIIHGVAPNQDNKDGRSANIHIDYGSLAIKSQFAEVWLVQGDAQVYLAPPDTRSVSTTDAKAYWLTKALIQWPQVDAGGSFKLYHSATAQITAVKDGKVAGADGALTLDRFTASLPAAAATRFKFIGNGVVLTVRDADLAQLADLHRQQLLLVQEDAGGNVQNATSAQTPGALDELYAAAAGVDDLGVKIANGQTTFKLWAPTAQKVSVFTYDTGTGAARTVDTLAFDAATGVWSVAKAGDLSGAYYRFAVEVFVRGVGIVRNLVTDPYSVSLTTDSRRSYVANLGAASLKPAGWDSAPVSAKVAAQTDMAIYELHIRDFSANDASVSAANRGKYLAFTEAGSNGMKHLKALADAGLTDVHLMPAFDFATVPESGCTTPSPSGAPDSDSQQAAVAATAATDCFNWGYDPWHYSAPEGSYASDASDGARRIVEFRQMVLGLKNAGLRVGMDVVYNHTTASGQNEKSVLDRIVPGYYHRLDAAGKVTTSTCCDNTATENLMMGKLMSDSVLQWARDYKIDSFRFDIMGHQPRAVMEAIKARLKSTLGRDIQLIGEGWNFGEVADGARFVQASLYSLNGAGIGSFNPIIRDAVRGGSPFDTGNALVSNQGWVSGLYYDPNALGGGRSKTDLMWLGDQIKASLAGSLKSYPFTTHWDATVTAGSLGNFIGWSSQPDEVVNYVENHDNQTLFDILALRLPTTTSREDRARVQLLANALNAFSQGVAYFHAGTDVLRSKSLDHNSYDSGDWFNRIDWSYQDNGFGAGLPVQSQNGSDWPVLKPLLGNAAIKPAPGDIAWMRDAFRDLLKIRASSTLFRMRSADDIKARLKFLNTGSGQNPVVIAAALDGNGYAGAGFRRIVYLVNVGTSEQVLTAPSEVGLALQLHPVQQAAGAADRRVATGARFDGATGRFTLPARSAAVFVLN</sequence>
<dbReference type="InterPro" id="IPR013784">
    <property type="entry name" value="Carb-bd-like_fold"/>
</dbReference>
<feature type="signal peptide" evidence="10">
    <location>
        <begin position="1"/>
        <end position="18"/>
    </location>
</feature>
<comment type="similarity">
    <text evidence="1">Belongs to the glycosyl hydrolase 13 family.</text>
</comment>
<evidence type="ECO:0000256" key="6">
    <source>
        <dbReference type="ARBA" id="ARBA00024062"/>
    </source>
</evidence>
<evidence type="ECO:0000256" key="1">
    <source>
        <dbReference type="ARBA" id="ARBA00008061"/>
    </source>
</evidence>